<evidence type="ECO:0000256" key="1">
    <source>
        <dbReference type="ARBA" id="ARBA00023015"/>
    </source>
</evidence>
<proteinExistence type="predicted"/>
<dbReference type="EMBL" id="WWHY01000001">
    <property type="protein sequence ID" value="MYR35375.1"/>
    <property type="molecule type" value="Genomic_DNA"/>
</dbReference>
<feature type="DNA-binding region" description="H-T-H motif" evidence="4">
    <location>
        <begin position="30"/>
        <end position="49"/>
    </location>
</feature>
<dbReference type="PANTHER" id="PTHR30055:SF234">
    <property type="entry name" value="HTH-TYPE TRANSCRIPTIONAL REGULATOR BETI"/>
    <property type="match status" value="1"/>
</dbReference>
<keyword evidence="1" id="KW-0805">Transcription regulation</keyword>
<evidence type="ECO:0000313" key="8">
    <source>
        <dbReference type="Proteomes" id="UP000467124"/>
    </source>
</evidence>
<organism evidence="7 8">
    <name type="scientific">Nocardiopsis alba</name>
    <dbReference type="NCBI Taxonomy" id="53437"/>
    <lineage>
        <taxon>Bacteria</taxon>
        <taxon>Bacillati</taxon>
        <taxon>Actinomycetota</taxon>
        <taxon>Actinomycetes</taxon>
        <taxon>Streptosporangiales</taxon>
        <taxon>Nocardiopsidaceae</taxon>
        <taxon>Nocardiopsis</taxon>
    </lineage>
</organism>
<dbReference type="Proteomes" id="UP000467124">
    <property type="component" value="Unassembled WGS sequence"/>
</dbReference>
<dbReference type="RefSeq" id="WP_161112039.1">
    <property type="nucleotide sequence ID" value="NZ_WWHY01000001.1"/>
</dbReference>
<dbReference type="InterPro" id="IPR036271">
    <property type="entry name" value="Tet_transcr_reg_TetR-rel_C_sf"/>
</dbReference>
<dbReference type="GO" id="GO:0003700">
    <property type="term" value="F:DNA-binding transcription factor activity"/>
    <property type="evidence" value="ECO:0007669"/>
    <property type="project" value="TreeGrafter"/>
</dbReference>
<dbReference type="SUPFAM" id="SSF46689">
    <property type="entry name" value="Homeodomain-like"/>
    <property type="match status" value="1"/>
</dbReference>
<evidence type="ECO:0000313" key="7">
    <source>
        <dbReference type="EMBL" id="MYR35375.1"/>
    </source>
</evidence>
<protein>
    <submittedName>
        <fullName evidence="7">TetR family transcriptional regulator</fullName>
    </submittedName>
</protein>
<keyword evidence="2 4" id="KW-0238">DNA-binding</keyword>
<dbReference type="Gene3D" id="1.10.357.10">
    <property type="entry name" value="Tetracycline Repressor, domain 2"/>
    <property type="match status" value="1"/>
</dbReference>
<dbReference type="InterPro" id="IPR041583">
    <property type="entry name" value="TetR_C_31"/>
</dbReference>
<dbReference type="PROSITE" id="PS50977">
    <property type="entry name" value="HTH_TETR_2"/>
    <property type="match status" value="1"/>
</dbReference>
<dbReference type="GO" id="GO:0000976">
    <property type="term" value="F:transcription cis-regulatory region binding"/>
    <property type="evidence" value="ECO:0007669"/>
    <property type="project" value="TreeGrafter"/>
</dbReference>
<gene>
    <name evidence="7" type="ORF">GTW20_24705</name>
</gene>
<dbReference type="InterPro" id="IPR009057">
    <property type="entry name" value="Homeodomain-like_sf"/>
</dbReference>
<dbReference type="InterPro" id="IPR001647">
    <property type="entry name" value="HTH_TetR"/>
</dbReference>
<dbReference type="PRINTS" id="PR00455">
    <property type="entry name" value="HTHTETR"/>
</dbReference>
<dbReference type="SUPFAM" id="SSF48498">
    <property type="entry name" value="Tetracyclin repressor-like, C-terminal domain"/>
    <property type="match status" value="1"/>
</dbReference>
<comment type="caution">
    <text evidence="7">The sequence shown here is derived from an EMBL/GenBank/DDBJ whole genome shotgun (WGS) entry which is preliminary data.</text>
</comment>
<accession>A0A7K2J020</accession>
<name>A0A7K2J020_9ACTN</name>
<evidence type="ECO:0000256" key="2">
    <source>
        <dbReference type="ARBA" id="ARBA00023125"/>
    </source>
</evidence>
<evidence type="ECO:0000256" key="3">
    <source>
        <dbReference type="ARBA" id="ARBA00023163"/>
    </source>
</evidence>
<evidence type="ECO:0000256" key="4">
    <source>
        <dbReference type="PROSITE-ProRule" id="PRU00335"/>
    </source>
</evidence>
<dbReference type="Pfam" id="PF00440">
    <property type="entry name" value="TetR_N"/>
    <property type="match status" value="1"/>
</dbReference>
<feature type="region of interest" description="Disordered" evidence="5">
    <location>
        <begin position="171"/>
        <end position="191"/>
    </location>
</feature>
<dbReference type="PANTHER" id="PTHR30055">
    <property type="entry name" value="HTH-TYPE TRANSCRIPTIONAL REGULATOR RUTR"/>
    <property type="match status" value="1"/>
</dbReference>
<dbReference type="Pfam" id="PF17940">
    <property type="entry name" value="TetR_C_31"/>
    <property type="match status" value="1"/>
</dbReference>
<dbReference type="AlphaFoldDB" id="A0A7K2J020"/>
<reference evidence="7 8" key="1">
    <citation type="journal article" date="2019" name="Nat. Commun.">
        <title>The antimicrobial potential of Streptomyces from insect microbiomes.</title>
        <authorList>
            <person name="Chevrette M.G."/>
            <person name="Carlson C.M."/>
            <person name="Ortega H.E."/>
            <person name="Thomas C."/>
            <person name="Ananiev G.E."/>
            <person name="Barns K.J."/>
            <person name="Book A.J."/>
            <person name="Cagnazzo J."/>
            <person name="Carlos C."/>
            <person name="Flanigan W."/>
            <person name="Grubbs K.J."/>
            <person name="Horn H.A."/>
            <person name="Hoffmann F.M."/>
            <person name="Klassen J.L."/>
            <person name="Knack J.J."/>
            <person name="Lewin G.R."/>
            <person name="McDonald B.R."/>
            <person name="Muller L."/>
            <person name="Melo W.G.P."/>
            <person name="Pinto-Tomas A.A."/>
            <person name="Schmitz A."/>
            <person name="Wendt-Pienkowski E."/>
            <person name="Wildman S."/>
            <person name="Zhao M."/>
            <person name="Zhang F."/>
            <person name="Bugni T.S."/>
            <person name="Andes D.R."/>
            <person name="Pupo M.T."/>
            <person name="Currie C.R."/>
        </authorList>
    </citation>
    <scope>NUCLEOTIDE SEQUENCE [LARGE SCALE GENOMIC DNA]</scope>
    <source>
        <strain evidence="7 8">SID5840</strain>
    </source>
</reference>
<sequence>MSSPRGEQVRQRLLAAATELIGERGWSAVSTRALAERAELTPGLVHYHFSSLNALLEEAALATVRAMVDRAAALMEQTTPRQGVEAMLLELEGYSGDDPTSRLFLEAYLAAGRDAGLREGLARLLADFRERTARWLERSGVPEPEATARVLAATVDGLMLHRPLDPEATRRSLTPVLDRLIPEQGRGEERR</sequence>
<keyword evidence="3" id="KW-0804">Transcription</keyword>
<dbReference type="InterPro" id="IPR050109">
    <property type="entry name" value="HTH-type_TetR-like_transc_reg"/>
</dbReference>
<evidence type="ECO:0000259" key="6">
    <source>
        <dbReference type="PROSITE" id="PS50977"/>
    </source>
</evidence>
<evidence type="ECO:0000256" key="5">
    <source>
        <dbReference type="SAM" id="MobiDB-lite"/>
    </source>
</evidence>
<feature type="domain" description="HTH tetR-type" evidence="6">
    <location>
        <begin position="7"/>
        <end position="67"/>
    </location>
</feature>